<keyword evidence="3" id="KW-0808">Transferase</keyword>
<dbReference type="GO" id="GO:0016757">
    <property type="term" value="F:glycosyltransferase activity"/>
    <property type="evidence" value="ECO:0007669"/>
    <property type="project" value="InterPro"/>
</dbReference>
<dbReference type="Gene3D" id="3.40.50.2000">
    <property type="entry name" value="Glycogen Phosphorylase B"/>
    <property type="match status" value="2"/>
</dbReference>
<dbReference type="InterPro" id="IPR001296">
    <property type="entry name" value="Glyco_trans_1"/>
</dbReference>
<organism evidence="3 4">
    <name type="scientific">Thomasclavelia cocleata</name>
    <dbReference type="NCBI Taxonomy" id="69824"/>
    <lineage>
        <taxon>Bacteria</taxon>
        <taxon>Bacillati</taxon>
        <taxon>Bacillota</taxon>
        <taxon>Erysipelotrichia</taxon>
        <taxon>Erysipelotrichales</taxon>
        <taxon>Coprobacillaceae</taxon>
        <taxon>Thomasclavelia</taxon>
    </lineage>
</organism>
<reference evidence="4" key="1">
    <citation type="submission" date="2016-10" db="EMBL/GenBank/DDBJ databases">
        <authorList>
            <person name="Varghese N."/>
            <person name="Submissions S."/>
        </authorList>
    </citation>
    <scope>NUCLEOTIDE SEQUENCE [LARGE SCALE GENOMIC DNA]</scope>
    <source>
        <strain evidence="4">DSM 1551</strain>
    </source>
</reference>
<dbReference type="SUPFAM" id="SSF53756">
    <property type="entry name" value="UDP-Glycosyltransferase/glycogen phosphorylase"/>
    <property type="match status" value="1"/>
</dbReference>
<evidence type="ECO:0000313" key="4">
    <source>
        <dbReference type="Proteomes" id="UP000198558"/>
    </source>
</evidence>
<evidence type="ECO:0000313" key="3">
    <source>
        <dbReference type="EMBL" id="SET28528.1"/>
    </source>
</evidence>
<evidence type="ECO:0000259" key="2">
    <source>
        <dbReference type="Pfam" id="PF13439"/>
    </source>
</evidence>
<dbReference type="EMBL" id="FOIN01000005">
    <property type="protein sequence ID" value="SET28528.1"/>
    <property type="molecule type" value="Genomic_DNA"/>
</dbReference>
<dbReference type="GeneID" id="78287791"/>
<feature type="domain" description="Glycosyl transferase family 1" evidence="1">
    <location>
        <begin position="180"/>
        <end position="339"/>
    </location>
</feature>
<dbReference type="OrthoDB" id="9804196at2"/>
<accession>A0A1I0D9C9</accession>
<feature type="domain" description="Glycosyltransferase subfamily 4-like N-terminal" evidence="2">
    <location>
        <begin position="15"/>
        <end position="173"/>
    </location>
</feature>
<dbReference type="PANTHER" id="PTHR12526:SF630">
    <property type="entry name" value="GLYCOSYLTRANSFERASE"/>
    <property type="match status" value="1"/>
</dbReference>
<dbReference type="RefSeq" id="WP_092352663.1">
    <property type="nucleotide sequence ID" value="NZ_CAOJGJ010000044.1"/>
</dbReference>
<dbReference type="PANTHER" id="PTHR12526">
    <property type="entry name" value="GLYCOSYLTRANSFERASE"/>
    <property type="match status" value="1"/>
</dbReference>
<keyword evidence="4" id="KW-1185">Reference proteome</keyword>
<sequence length="362" mass="42271">MKNICFLEGDISRSGGTERVTSIIANELAKRKDEFNILILSICKRNDQLFFYLEPNIKITTVFAQPDYNGKKEFFKIVYKIRKFLKENSVDILIDVDTILDIYGIPATRFNKTKIVSWEHFNFYENLGVKLRDYGRKLAAKYSDVIVTLTKEDKNYFKQNLKIKHNIYTIYNPLILTKKNNDYDLNSKIILSAGRLTYQKGFDMLVEVAKEVLMHNDEWKWIILGEGEDRKKLETQIHKYGLDGKVILKGNVEDIDSFYDKASIFVLTSRFEGFGLVLTEAKTFKLPCISFKCKAGPNEIILNDVNGYLIESFDLNEMAEKIRYLINSELKRKQFSDNALNDTEKFQLDFIKKQWIDLLNNL</sequence>
<dbReference type="InterPro" id="IPR028098">
    <property type="entry name" value="Glyco_trans_4-like_N"/>
</dbReference>
<evidence type="ECO:0000259" key="1">
    <source>
        <dbReference type="Pfam" id="PF00534"/>
    </source>
</evidence>
<dbReference type="Pfam" id="PF13439">
    <property type="entry name" value="Glyco_transf_4"/>
    <property type="match status" value="1"/>
</dbReference>
<protein>
    <submittedName>
        <fullName evidence="3">Glycosyltransferase involved in cell wall bisynthesis</fullName>
    </submittedName>
</protein>
<proteinExistence type="predicted"/>
<dbReference type="AlphaFoldDB" id="A0A1I0D9C9"/>
<name>A0A1I0D9C9_9FIRM</name>
<gene>
    <name evidence="3" type="ORF">SAMN04489758_10568</name>
</gene>
<dbReference type="Proteomes" id="UP000198558">
    <property type="component" value="Unassembled WGS sequence"/>
</dbReference>
<dbReference type="CDD" id="cd03820">
    <property type="entry name" value="GT4_AmsD-like"/>
    <property type="match status" value="1"/>
</dbReference>
<dbReference type="Pfam" id="PF00534">
    <property type="entry name" value="Glycos_transf_1"/>
    <property type="match status" value="1"/>
</dbReference>